<protein>
    <submittedName>
        <fullName evidence="1">DUF2024 domain-containing protein</fullName>
    </submittedName>
</protein>
<evidence type="ECO:0000313" key="1">
    <source>
        <dbReference type="EMBL" id="PRH83358.1"/>
    </source>
</evidence>
<proteinExistence type="predicted"/>
<dbReference type="Proteomes" id="UP000241736">
    <property type="component" value="Unassembled WGS sequence"/>
</dbReference>
<reference evidence="1 2" key="1">
    <citation type="submission" date="2018-03" db="EMBL/GenBank/DDBJ databases">
        <title>Arenimonas caeni sp. nov., isolated from activated sludge.</title>
        <authorList>
            <person name="Liu H."/>
        </authorList>
    </citation>
    <scope>NUCLEOTIDE SEQUENCE [LARGE SCALE GENOMIC DNA]</scope>
    <source>
        <strain evidence="2">z29</strain>
    </source>
</reference>
<dbReference type="Pfam" id="PF09630">
    <property type="entry name" value="DUF2024"/>
    <property type="match status" value="1"/>
</dbReference>
<evidence type="ECO:0000313" key="2">
    <source>
        <dbReference type="Proteomes" id="UP000241736"/>
    </source>
</evidence>
<dbReference type="InterPro" id="IPR018592">
    <property type="entry name" value="DUF2024"/>
</dbReference>
<sequence>MKIAVFDTHVLRSDGRRMHFDILVQDEPADRDMDKVLAHGRRYLDDKGVTAMSLTAHECRFCHVEQARPEVEQTIRERGFAILEMEGCGNP</sequence>
<dbReference type="Gene3D" id="3.10.510.10">
    <property type="entry name" value="NE1680-like"/>
    <property type="match status" value="1"/>
</dbReference>
<dbReference type="EMBL" id="PVLF01000003">
    <property type="protein sequence ID" value="PRH83358.1"/>
    <property type="molecule type" value="Genomic_DNA"/>
</dbReference>
<comment type="caution">
    <text evidence="1">The sequence shown here is derived from an EMBL/GenBank/DDBJ whole genome shotgun (WGS) entry which is preliminary data.</text>
</comment>
<dbReference type="OrthoDB" id="9795699at2"/>
<accession>A0A2P6MBI5</accession>
<gene>
    <name evidence="1" type="ORF">C6N40_03070</name>
</gene>
<dbReference type="SUPFAM" id="SSF160766">
    <property type="entry name" value="NE1680-like"/>
    <property type="match status" value="1"/>
</dbReference>
<keyword evidence="2" id="KW-1185">Reference proteome</keyword>
<name>A0A2P6MBI5_9GAMM</name>
<organism evidence="1 2">
    <name type="scientific">Arenimonas caeni</name>
    <dbReference type="NCBI Taxonomy" id="2058085"/>
    <lineage>
        <taxon>Bacteria</taxon>
        <taxon>Pseudomonadati</taxon>
        <taxon>Pseudomonadota</taxon>
        <taxon>Gammaproteobacteria</taxon>
        <taxon>Lysobacterales</taxon>
        <taxon>Lysobacteraceae</taxon>
        <taxon>Arenimonas</taxon>
    </lineage>
</organism>
<dbReference type="InterPro" id="IPR023122">
    <property type="entry name" value="NE1680-like_sf"/>
</dbReference>
<dbReference type="AlphaFoldDB" id="A0A2P6MBI5"/>